<gene>
    <name evidence="1" type="ORF">VAT7223_03414</name>
</gene>
<evidence type="ECO:0000313" key="1">
    <source>
        <dbReference type="EMBL" id="SBS66897.1"/>
    </source>
</evidence>
<dbReference type="GeneID" id="94232746"/>
<dbReference type="AlphaFoldDB" id="A0A1C3J001"/>
<organism evidence="1 2">
    <name type="scientific">Vibrio atlanticus</name>
    <dbReference type="NCBI Taxonomy" id="693153"/>
    <lineage>
        <taxon>Bacteria</taxon>
        <taxon>Pseudomonadati</taxon>
        <taxon>Pseudomonadota</taxon>
        <taxon>Gammaproteobacteria</taxon>
        <taxon>Vibrionales</taxon>
        <taxon>Vibrionaceae</taxon>
        <taxon>Vibrio</taxon>
    </lineage>
</organism>
<dbReference type="Proteomes" id="UP000092876">
    <property type="component" value="Unassembled WGS sequence"/>
</dbReference>
<sequence>MSESFFQKKAFSPVCVGASFADTFPPFPDGTIFINLKKEKSRWLIVDDGELQSFDGKLSKKPMEAIQFLNKLSTEGKGWATCKDIEVIFTSVEKIRITEI</sequence>
<reference evidence="2" key="1">
    <citation type="submission" date="2016-06" db="EMBL/GenBank/DDBJ databases">
        <authorList>
            <person name="Rodrigo-Torres Lidia"/>
            <person name="Arahal R.David."/>
        </authorList>
    </citation>
    <scope>NUCLEOTIDE SEQUENCE [LARGE SCALE GENOMIC DNA]</scope>
    <source>
        <strain evidence="2">CECT 7223</strain>
    </source>
</reference>
<protein>
    <submittedName>
        <fullName evidence="1">Uncharacterized protein</fullName>
    </submittedName>
</protein>
<dbReference type="RefSeq" id="WP_241816776.1">
    <property type="nucleotide sequence ID" value="NZ_AP025460.1"/>
</dbReference>
<evidence type="ECO:0000313" key="2">
    <source>
        <dbReference type="Proteomes" id="UP000092876"/>
    </source>
</evidence>
<accession>A0A1C3J001</accession>
<dbReference type="EMBL" id="FLQP01000053">
    <property type="protein sequence ID" value="SBS66897.1"/>
    <property type="molecule type" value="Genomic_DNA"/>
</dbReference>
<proteinExistence type="predicted"/>
<name>A0A1C3J001_9VIBR</name>